<protein>
    <recommendedName>
        <fullName evidence="4">SH2 domain-containing protein</fullName>
    </recommendedName>
</protein>
<dbReference type="Ensembl" id="ENSSSCT00015100880.1">
    <property type="protein sequence ID" value="ENSSSCP00015041779.1"/>
    <property type="gene ID" value="ENSSSCG00015074946.1"/>
</dbReference>
<evidence type="ECO:0000313" key="5">
    <source>
        <dbReference type="Ensembl" id="ENSSSCP00015041779.1"/>
    </source>
</evidence>
<sequence>MEGSLRQLSLGKGPEGAGDSQALAELQELALRWFMETQAPLILQNGALPPWFHGFVTRKQTEQLLRDKALGSFLIRLSDRATGYILSYRGSDRCRHFVINQLRNRRYLISGDTQSHGTLAELVRHYQEAQFEPFGETLAAACPRPEDNDLYDAITLGLHQTTQSLENPPTTLPSMEVPDKATSPRLSPKPQVSFLHKKSLDASSWNLSEEESMEAPVRVPPLPERSASLLDESFGGPDDIVYADLRKRNQALLGLGADVSSSQACSLGKEALRGLSDGSQNKPDSPGPALSGVSPDQGPRVSPTSWGLLLPPSSEALGSSAATWSQGSPKLSRGAQSCSQGASADSYELIRIAGLPEEARDVLDQEGGSTYEQIAACWDGLPRPLYPGASPTYSKISGPMDCGYERISGAPELPEPRNTYKQIPAVKSKEANRTHKVGFVDGVGWLPALREHLAGGGSLGPQAGAVPVTATAQDFPALTSAWRWWERQLLGLDLRWGLPGPSEVLLCGRAGPLSLPLVGVLSLREVDKGPGFRSDFPWLLSWQSYSLATWLWTR</sequence>
<reference evidence="5" key="1">
    <citation type="submission" date="2025-08" db="UniProtKB">
        <authorList>
            <consortium name="Ensembl"/>
        </authorList>
    </citation>
    <scope>IDENTIFICATION</scope>
</reference>
<dbReference type="CDD" id="cd10417">
    <property type="entry name" value="SH2_SH2D7"/>
    <property type="match status" value="1"/>
</dbReference>
<feature type="compositionally biased region" description="Polar residues" evidence="3">
    <location>
        <begin position="316"/>
        <end position="338"/>
    </location>
</feature>
<keyword evidence="1 2" id="KW-0727">SH2 domain</keyword>
<dbReference type="InterPro" id="IPR035885">
    <property type="entry name" value="SH2D7_SH2"/>
</dbReference>
<dbReference type="InterPro" id="IPR036860">
    <property type="entry name" value="SH2_dom_sf"/>
</dbReference>
<dbReference type="PRINTS" id="PR00401">
    <property type="entry name" value="SH2DOMAIN"/>
</dbReference>
<feature type="region of interest" description="Disordered" evidence="3">
    <location>
        <begin position="273"/>
        <end position="338"/>
    </location>
</feature>
<dbReference type="PANTHER" id="PTHR14388">
    <property type="entry name" value="T CELL-SPECIFIC ADAPTER PROTEIN TSAD"/>
    <property type="match status" value="1"/>
</dbReference>
<evidence type="ECO:0000256" key="1">
    <source>
        <dbReference type="ARBA" id="ARBA00022999"/>
    </source>
</evidence>
<dbReference type="SMART" id="SM00252">
    <property type="entry name" value="SH2"/>
    <property type="match status" value="1"/>
</dbReference>
<dbReference type="FunFam" id="3.30.505.10:FF:000059">
    <property type="entry name" value="hematopoietic SH2 domain-containing protein"/>
    <property type="match status" value="1"/>
</dbReference>
<evidence type="ECO:0000256" key="3">
    <source>
        <dbReference type="SAM" id="MobiDB-lite"/>
    </source>
</evidence>
<name>A0A8D0Q0W8_PIG</name>
<evidence type="ECO:0000259" key="4">
    <source>
        <dbReference type="PROSITE" id="PS50001"/>
    </source>
</evidence>
<evidence type="ECO:0000256" key="2">
    <source>
        <dbReference type="PROSITE-ProRule" id="PRU00191"/>
    </source>
</evidence>
<accession>A0A8D0Q0W8</accession>
<feature type="region of interest" description="Disordered" evidence="3">
    <location>
        <begin position="163"/>
        <end position="193"/>
    </location>
</feature>
<dbReference type="PANTHER" id="PTHR14388:SF6">
    <property type="entry name" value="SH2 DOMAIN-CONTAINING PROTEIN 7"/>
    <property type="match status" value="1"/>
</dbReference>
<dbReference type="Gene3D" id="3.30.505.10">
    <property type="entry name" value="SH2 domain"/>
    <property type="match status" value="1"/>
</dbReference>
<dbReference type="SUPFAM" id="SSF55550">
    <property type="entry name" value="SH2 domain"/>
    <property type="match status" value="1"/>
</dbReference>
<feature type="domain" description="SH2" evidence="4">
    <location>
        <begin position="51"/>
        <end position="142"/>
    </location>
</feature>
<dbReference type="InterPro" id="IPR000980">
    <property type="entry name" value="SH2"/>
</dbReference>
<evidence type="ECO:0000313" key="6">
    <source>
        <dbReference type="Proteomes" id="UP000694726"/>
    </source>
</evidence>
<dbReference type="Proteomes" id="UP000694726">
    <property type="component" value="Unplaced"/>
</dbReference>
<dbReference type="Pfam" id="PF00017">
    <property type="entry name" value="SH2"/>
    <property type="match status" value="1"/>
</dbReference>
<organism evidence="5 6">
    <name type="scientific">Sus scrofa</name>
    <name type="common">Pig</name>
    <dbReference type="NCBI Taxonomy" id="9823"/>
    <lineage>
        <taxon>Eukaryota</taxon>
        <taxon>Metazoa</taxon>
        <taxon>Chordata</taxon>
        <taxon>Craniata</taxon>
        <taxon>Vertebrata</taxon>
        <taxon>Euteleostomi</taxon>
        <taxon>Mammalia</taxon>
        <taxon>Eutheria</taxon>
        <taxon>Laurasiatheria</taxon>
        <taxon>Artiodactyla</taxon>
        <taxon>Suina</taxon>
        <taxon>Suidae</taxon>
        <taxon>Sus</taxon>
    </lineage>
</organism>
<dbReference type="AlphaFoldDB" id="A0A8D0Q0W8"/>
<feature type="compositionally biased region" description="Polar residues" evidence="3">
    <location>
        <begin position="163"/>
        <end position="173"/>
    </location>
</feature>
<proteinExistence type="predicted"/>
<dbReference type="PROSITE" id="PS50001">
    <property type="entry name" value="SH2"/>
    <property type="match status" value="1"/>
</dbReference>